<feature type="transmembrane region" description="Helical" evidence="2">
    <location>
        <begin position="172"/>
        <end position="192"/>
    </location>
</feature>
<dbReference type="PANTHER" id="PTHR11360">
    <property type="entry name" value="MONOCARBOXYLATE TRANSPORTER"/>
    <property type="match status" value="1"/>
</dbReference>
<dbReference type="PANTHER" id="PTHR11360:SF317">
    <property type="entry name" value="MAJOR FACILITATOR SUPERFAMILY (MFS) PROFILE DOMAIN-CONTAINING PROTEIN-RELATED"/>
    <property type="match status" value="1"/>
</dbReference>
<dbReference type="SUPFAM" id="SSF103473">
    <property type="entry name" value="MFS general substrate transporter"/>
    <property type="match status" value="2"/>
</dbReference>
<feature type="transmembrane region" description="Helical" evidence="2">
    <location>
        <begin position="326"/>
        <end position="347"/>
    </location>
</feature>
<evidence type="ECO:0000313" key="4">
    <source>
        <dbReference type="EMBL" id="KAA0155069.1"/>
    </source>
</evidence>
<keyword evidence="2" id="KW-1133">Transmembrane helix</keyword>
<evidence type="ECO:0008006" key="7">
    <source>
        <dbReference type="Google" id="ProtNLM"/>
    </source>
</evidence>
<comment type="caution">
    <text evidence="4">The sequence shown here is derived from an EMBL/GenBank/DDBJ whole genome shotgun (WGS) entry which is preliminary data.</text>
</comment>
<gene>
    <name evidence="3" type="ORF">FNF29_07635</name>
    <name evidence="4" type="ORF">FNF31_06137</name>
</gene>
<dbReference type="InterPro" id="IPR011701">
    <property type="entry name" value="MFS"/>
</dbReference>
<dbReference type="AlphaFoldDB" id="A0A5A8CQU1"/>
<dbReference type="EMBL" id="VLTN01000073">
    <property type="protein sequence ID" value="KAA0147008.1"/>
    <property type="molecule type" value="Genomic_DNA"/>
</dbReference>
<dbReference type="Proteomes" id="UP000323011">
    <property type="component" value="Unassembled WGS sequence"/>
</dbReference>
<keyword evidence="2" id="KW-0472">Membrane</keyword>
<protein>
    <recommendedName>
        <fullName evidence="7">Major facilitator superfamily (MFS) profile domain-containing protein</fullName>
    </recommendedName>
</protein>
<reference evidence="5 6" key="1">
    <citation type="submission" date="2019-07" db="EMBL/GenBank/DDBJ databases">
        <title>Genomes of Cafeteria roenbergensis.</title>
        <authorList>
            <person name="Fischer M.G."/>
            <person name="Hackl T."/>
            <person name="Roman M."/>
        </authorList>
    </citation>
    <scope>NUCLEOTIDE SEQUENCE [LARGE SCALE GENOMIC DNA]</scope>
    <source>
        <strain evidence="3 5">BVI</strain>
        <strain evidence="4 6">Cflag</strain>
    </source>
</reference>
<feature type="transmembrane region" description="Helical" evidence="2">
    <location>
        <begin position="97"/>
        <end position="117"/>
    </location>
</feature>
<proteinExistence type="predicted"/>
<feature type="transmembrane region" description="Helical" evidence="2">
    <location>
        <begin position="525"/>
        <end position="553"/>
    </location>
</feature>
<evidence type="ECO:0000256" key="2">
    <source>
        <dbReference type="SAM" id="Phobius"/>
    </source>
</evidence>
<name>A0A5A8CQU1_CAFRO</name>
<evidence type="ECO:0000313" key="3">
    <source>
        <dbReference type="EMBL" id="KAA0147008.1"/>
    </source>
</evidence>
<feature type="transmembrane region" description="Helical" evidence="2">
    <location>
        <begin position="459"/>
        <end position="478"/>
    </location>
</feature>
<keyword evidence="5" id="KW-1185">Reference proteome</keyword>
<feature type="transmembrane region" description="Helical" evidence="2">
    <location>
        <begin position="137"/>
        <end position="160"/>
    </location>
</feature>
<evidence type="ECO:0000313" key="5">
    <source>
        <dbReference type="Proteomes" id="UP000323011"/>
    </source>
</evidence>
<organism evidence="4 6">
    <name type="scientific">Cafeteria roenbergensis</name>
    <name type="common">Marine flagellate</name>
    <dbReference type="NCBI Taxonomy" id="33653"/>
    <lineage>
        <taxon>Eukaryota</taxon>
        <taxon>Sar</taxon>
        <taxon>Stramenopiles</taxon>
        <taxon>Bigyra</taxon>
        <taxon>Opalozoa</taxon>
        <taxon>Bicosoecida</taxon>
        <taxon>Cafeteriaceae</taxon>
        <taxon>Cafeteria</taxon>
    </lineage>
</organism>
<dbReference type="Proteomes" id="UP000325113">
    <property type="component" value="Unassembled WGS sequence"/>
</dbReference>
<feature type="transmembrane region" description="Helical" evidence="2">
    <location>
        <begin position="427"/>
        <end position="447"/>
    </location>
</feature>
<dbReference type="InterPro" id="IPR050327">
    <property type="entry name" value="Proton-linked_MCT"/>
</dbReference>
<accession>A0A5A8CQU1</accession>
<dbReference type="EMBL" id="VLTM01000089">
    <property type="protein sequence ID" value="KAA0155069.1"/>
    <property type="molecule type" value="Genomic_DNA"/>
</dbReference>
<dbReference type="Pfam" id="PF07690">
    <property type="entry name" value="MFS_1"/>
    <property type="match status" value="1"/>
</dbReference>
<feature type="compositionally biased region" description="Basic and acidic residues" evidence="1">
    <location>
        <begin position="693"/>
        <end position="708"/>
    </location>
</feature>
<feature type="region of interest" description="Disordered" evidence="1">
    <location>
        <begin position="684"/>
        <end position="708"/>
    </location>
</feature>
<feature type="transmembrane region" description="Helical" evidence="2">
    <location>
        <begin position="198"/>
        <end position="219"/>
    </location>
</feature>
<dbReference type="InterPro" id="IPR036259">
    <property type="entry name" value="MFS_trans_sf"/>
</dbReference>
<feature type="transmembrane region" description="Helical" evidence="2">
    <location>
        <begin position="231"/>
        <end position="251"/>
    </location>
</feature>
<evidence type="ECO:0000313" key="6">
    <source>
        <dbReference type="Proteomes" id="UP000325113"/>
    </source>
</evidence>
<dbReference type="GO" id="GO:0022857">
    <property type="term" value="F:transmembrane transporter activity"/>
    <property type="evidence" value="ECO:0007669"/>
    <property type="project" value="InterPro"/>
</dbReference>
<keyword evidence="2" id="KW-0812">Transmembrane</keyword>
<dbReference type="Gene3D" id="1.20.1250.20">
    <property type="entry name" value="MFS general substrate transporter like domains"/>
    <property type="match status" value="2"/>
</dbReference>
<feature type="transmembrane region" description="Helical" evidence="2">
    <location>
        <begin position="499"/>
        <end position="519"/>
    </location>
</feature>
<sequence>MLRSRVRTLVRAGGRASATGRVALRQPRQQRGHYRQWDSTAHGQASLPAGRCFLGTSADGDADAPQAATAAKPGLLQHALYPFTREASVAPEGFNRWLVVPGSFLVQLSIGSVYAWSIFNEPLTRLQGVIAPASGDWALSSVVPIFSACAVTLGICTFTLGKWAERVGPRAVAATAALCWSSGLLVTGVGCMTHTLPLLYAGYGALGGAGWALGYISPVSNLIKWFPDRRGLASGMALTAFGGGAVIATPLNEWLMRKNFVPPQLVGTVGEPGCPAVFTDEAGRRVVELAGEVKEVVVAGASEVGKFSAELVEQGVYLVGTGDSGAAGAFMTLSAGYLVTMLFGSLLNRVPPANYVPAGAAGAAGAATAPGPAAAAGGAAAAAASAAVPVAAEAIVPPQPKAWLGPSLQPSERSLDADSALRTRQFYLLWAACMGSAVAGVTVISSAKTIMSDCFATSLPAIVTGGFAASYVAALSAANMAGRLGWASASDVLGRKNAYFALAAGAPLCLSVPLLTHWVSDAPSAAPLVLFFGATWVVVSFYGGVFSVLPAYIADLFGQRNVGAIHGRMLTAWSGAALTGPPLLGWLRGRSYTQALEDLAAKVDPAAFSDRFGAPLERLHDLAAAKTVTISRLLELAPPGTPDPTPTLYDTTMYSMAGILAAAALANAAISNVPPDVLDRLKAWTPPALEPNKPAEQDTGRQPAARDS</sequence>
<evidence type="ECO:0000256" key="1">
    <source>
        <dbReference type="SAM" id="MobiDB-lite"/>
    </source>
</evidence>
<dbReference type="OMA" id="DDWTLSQ"/>